<evidence type="ECO:0000256" key="2">
    <source>
        <dbReference type="SAM" id="SignalP"/>
    </source>
</evidence>
<evidence type="ECO:0000259" key="3">
    <source>
        <dbReference type="Pfam" id="PF09917"/>
    </source>
</evidence>
<comment type="caution">
    <text evidence="4">The sequence shown here is derived from an EMBL/GenBank/DDBJ whole genome shotgun (WGS) entry which is preliminary data.</text>
</comment>
<dbReference type="PANTHER" id="PTHR36919">
    <property type="entry name" value="BLR1215 PROTEIN"/>
    <property type="match status" value="1"/>
</dbReference>
<feature type="signal peptide" evidence="2">
    <location>
        <begin position="1"/>
        <end position="23"/>
    </location>
</feature>
<reference evidence="4 5" key="1">
    <citation type="submission" date="2019-03" db="EMBL/GenBank/DDBJ databases">
        <title>Bradyrhizobium diversity isolated from nodules of Chamaecrista fasciculata.</title>
        <authorList>
            <person name="Klepa M.S."/>
            <person name="Urquiaga M.O."/>
            <person name="Hungria M."/>
            <person name="Delamuta J.R."/>
        </authorList>
    </citation>
    <scope>NUCLEOTIDE SEQUENCE [LARGE SCALE GENOMIC DNA]</scope>
    <source>
        <strain evidence="4 5">CNPSo 3448</strain>
    </source>
</reference>
<dbReference type="Gene3D" id="2.40.128.520">
    <property type="match status" value="1"/>
</dbReference>
<dbReference type="PIRSF" id="PIRSF037429">
    <property type="entry name" value="UCP037429"/>
    <property type="match status" value="1"/>
</dbReference>
<evidence type="ECO:0000256" key="1">
    <source>
        <dbReference type="SAM" id="MobiDB-lite"/>
    </source>
</evidence>
<accession>A0A4Y9LSS3</accession>
<keyword evidence="2" id="KW-0732">Signal</keyword>
<sequence length="296" mass="31522">MTRLATSLGTLIALLAVAPPAQAGSYAFSIGGHRFHVEAPRNCRSASCVSISSNRNFRPAEDVATTPALPVPPPVVQAPQPVYPATPARPPQAIAVAPSPAPPPVLAATTSQPVVLPPAPRSEAPRSEALAPNPPRVELPREDPPKAIALDPPRMEPPVVAPKPEIKPATAIAQRSDDESPGMPLGQWESDGAKGTVRIERCGSALCGYALTETSSRGESVLVNMKQKSHDVWTGSIYSRSTGNTYYARMTLKRTGSLYVEACALGHFWCSGNDWTRVEEPQEQVVTTSRQWGARS</sequence>
<dbReference type="PANTHER" id="PTHR36919:SF2">
    <property type="entry name" value="BLL6627 PROTEIN"/>
    <property type="match status" value="1"/>
</dbReference>
<dbReference type="EMBL" id="SPQT01000012">
    <property type="protein sequence ID" value="TFV46066.1"/>
    <property type="molecule type" value="Genomic_DNA"/>
</dbReference>
<feature type="region of interest" description="Disordered" evidence="1">
    <location>
        <begin position="115"/>
        <end position="162"/>
    </location>
</feature>
<name>A0A4Y9LSS3_9BRAD</name>
<feature type="chain" id="PRO_5021504187" evidence="2">
    <location>
        <begin position="24"/>
        <end position="296"/>
    </location>
</feature>
<dbReference type="OrthoDB" id="9811671at2"/>
<protein>
    <submittedName>
        <fullName evidence="4">DUF2147 domain-containing protein</fullName>
    </submittedName>
</protein>
<dbReference type="Pfam" id="PF09917">
    <property type="entry name" value="DUF2147"/>
    <property type="match status" value="1"/>
</dbReference>
<evidence type="ECO:0000313" key="5">
    <source>
        <dbReference type="Proteomes" id="UP000297966"/>
    </source>
</evidence>
<dbReference type="Proteomes" id="UP000297966">
    <property type="component" value="Unassembled WGS sequence"/>
</dbReference>
<organism evidence="4 5">
    <name type="scientific">Bradyrhizobium niftali</name>
    <dbReference type="NCBI Taxonomy" id="2560055"/>
    <lineage>
        <taxon>Bacteria</taxon>
        <taxon>Pseudomonadati</taxon>
        <taxon>Pseudomonadota</taxon>
        <taxon>Alphaproteobacteria</taxon>
        <taxon>Hyphomicrobiales</taxon>
        <taxon>Nitrobacteraceae</taxon>
        <taxon>Bradyrhizobium</taxon>
    </lineage>
</organism>
<dbReference type="InterPro" id="IPR019223">
    <property type="entry name" value="DUF2147"/>
</dbReference>
<feature type="domain" description="DUF2147" evidence="3">
    <location>
        <begin position="186"/>
        <end position="277"/>
    </location>
</feature>
<dbReference type="AlphaFoldDB" id="A0A4Y9LSS3"/>
<dbReference type="RefSeq" id="WP_135175829.1">
    <property type="nucleotide sequence ID" value="NZ_SPQT01000012.1"/>
</dbReference>
<dbReference type="InterPro" id="IPR017201">
    <property type="entry name" value="UCP037429"/>
</dbReference>
<gene>
    <name evidence="4" type="ORF">E4K65_21200</name>
</gene>
<proteinExistence type="predicted"/>
<evidence type="ECO:0000313" key="4">
    <source>
        <dbReference type="EMBL" id="TFV46066.1"/>
    </source>
</evidence>
<keyword evidence="5" id="KW-1185">Reference proteome</keyword>